<reference evidence="7" key="2">
    <citation type="submission" date="2025-09" db="UniProtKB">
        <authorList>
            <consortium name="Ensembl"/>
        </authorList>
    </citation>
    <scope>IDENTIFICATION</scope>
</reference>
<dbReference type="PROSITE" id="PS50082">
    <property type="entry name" value="WD_REPEATS_2"/>
    <property type="match status" value="1"/>
</dbReference>
<proteinExistence type="inferred from homology"/>
<accession>A0A3Q0R2T1</accession>
<evidence type="ECO:0000256" key="2">
    <source>
        <dbReference type="ARBA" id="ARBA00005616"/>
    </source>
</evidence>
<evidence type="ECO:0000256" key="6">
    <source>
        <dbReference type="PROSITE-ProRule" id="PRU00221"/>
    </source>
</evidence>
<comment type="similarity">
    <text evidence="2">Belongs to the WD repeat SWD2 family.</text>
</comment>
<name>A0A3Q0R2T1_AMPCI</name>
<evidence type="ECO:0000256" key="4">
    <source>
        <dbReference type="ARBA" id="ARBA00022737"/>
    </source>
</evidence>
<protein>
    <submittedName>
        <fullName evidence="7">Uncharacterized protein</fullName>
    </submittedName>
</protein>
<dbReference type="GO" id="GO:0016070">
    <property type="term" value="P:RNA metabolic process"/>
    <property type="evidence" value="ECO:0007669"/>
    <property type="project" value="UniProtKB-ARBA"/>
</dbReference>
<reference evidence="7" key="1">
    <citation type="submission" date="2025-08" db="UniProtKB">
        <authorList>
            <consortium name="Ensembl"/>
        </authorList>
    </citation>
    <scope>IDENTIFICATION</scope>
</reference>
<evidence type="ECO:0000256" key="5">
    <source>
        <dbReference type="ARBA" id="ARBA00023242"/>
    </source>
</evidence>
<evidence type="ECO:0000256" key="3">
    <source>
        <dbReference type="ARBA" id="ARBA00022574"/>
    </source>
</evidence>
<dbReference type="InterPro" id="IPR015943">
    <property type="entry name" value="WD40/YVTN_repeat-like_dom_sf"/>
</dbReference>
<dbReference type="GeneTree" id="ENSGT00530000063965"/>
<dbReference type="AlphaFoldDB" id="A0A3Q0R2T1"/>
<dbReference type="SMART" id="SM00320">
    <property type="entry name" value="WD40"/>
    <property type="match status" value="1"/>
</dbReference>
<keyword evidence="8" id="KW-1185">Reference proteome</keyword>
<keyword evidence="3 6" id="KW-0853">WD repeat</keyword>
<dbReference type="PANTHER" id="PTHR19861:SF0">
    <property type="entry name" value="WD REPEAT-CONTAINING PROTEIN 82"/>
    <property type="match status" value="1"/>
</dbReference>
<dbReference type="PANTHER" id="PTHR19861">
    <property type="entry name" value="WD40 REPEAT PROTEIN SWD2"/>
    <property type="match status" value="1"/>
</dbReference>
<evidence type="ECO:0000313" key="8">
    <source>
        <dbReference type="Proteomes" id="UP000261340"/>
    </source>
</evidence>
<dbReference type="STRING" id="61819.ENSACIP00000004487"/>
<sequence>MKITDGVLRSFRVARTHRKNEEKVNCVDYSPNGENAITSSDDDRIVLYDMCKRNLFSKKYGVDLIRYTHGDTNTVVYSSNKLDGNHSTPCTVLQINLVVYFGKFIMIWGFFRYHSIPVTH</sequence>
<dbReference type="InterPro" id="IPR001680">
    <property type="entry name" value="WD40_rpt"/>
</dbReference>
<organism evidence="7 8">
    <name type="scientific">Amphilophus citrinellus</name>
    <name type="common">Midas cichlid</name>
    <name type="synonym">Cichlasoma citrinellum</name>
    <dbReference type="NCBI Taxonomy" id="61819"/>
    <lineage>
        <taxon>Eukaryota</taxon>
        <taxon>Metazoa</taxon>
        <taxon>Chordata</taxon>
        <taxon>Craniata</taxon>
        <taxon>Vertebrata</taxon>
        <taxon>Euteleostomi</taxon>
        <taxon>Actinopterygii</taxon>
        <taxon>Neopterygii</taxon>
        <taxon>Teleostei</taxon>
        <taxon>Neoteleostei</taxon>
        <taxon>Acanthomorphata</taxon>
        <taxon>Ovalentaria</taxon>
        <taxon>Cichlomorphae</taxon>
        <taxon>Cichliformes</taxon>
        <taxon>Cichlidae</taxon>
        <taxon>New World cichlids</taxon>
        <taxon>Cichlasomatinae</taxon>
        <taxon>Heroini</taxon>
        <taxon>Amphilophus</taxon>
    </lineage>
</organism>
<comment type="subcellular location">
    <subcellularLocation>
        <location evidence="1">Nucleus</location>
    </subcellularLocation>
</comment>
<feature type="repeat" description="WD" evidence="6">
    <location>
        <begin position="17"/>
        <end position="50"/>
    </location>
</feature>
<evidence type="ECO:0000313" key="7">
    <source>
        <dbReference type="Ensembl" id="ENSACIP00000004487.1"/>
    </source>
</evidence>
<dbReference type="InterPro" id="IPR036322">
    <property type="entry name" value="WD40_repeat_dom_sf"/>
</dbReference>
<dbReference type="Gene3D" id="2.130.10.10">
    <property type="entry name" value="YVTN repeat-like/Quinoprotein amine dehydrogenase"/>
    <property type="match status" value="1"/>
</dbReference>
<evidence type="ECO:0000256" key="1">
    <source>
        <dbReference type="ARBA" id="ARBA00004123"/>
    </source>
</evidence>
<keyword evidence="5" id="KW-0539">Nucleus</keyword>
<keyword evidence="4" id="KW-0677">Repeat</keyword>
<dbReference type="Proteomes" id="UP000261340">
    <property type="component" value="Unplaced"/>
</dbReference>
<dbReference type="OMA" id="LTIQLEW"/>
<dbReference type="Ensembl" id="ENSACIT00000004631.1">
    <property type="protein sequence ID" value="ENSACIP00000004487.1"/>
    <property type="gene ID" value="ENSACIG00000003561.1"/>
</dbReference>
<dbReference type="InterPro" id="IPR037867">
    <property type="entry name" value="Swd2/WDR82"/>
</dbReference>
<dbReference type="GO" id="GO:0048188">
    <property type="term" value="C:Set1C/COMPASS complex"/>
    <property type="evidence" value="ECO:0007669"/>
    <property type="project" value="TreeGrafter"/>
</dbReference>
<dbReference type="GO" id="GO:0003682">
    <property type="term" value="F:chromatin binding"/>
    <property type="evidence" value="ECO:0007669"/>
    <property type="project" value="TreeGrafter"/>
</dbReference>
<dbReference type="SUPFAM" id="SSF50978">
    <property type="entry name" value="WD40 repeat-like"/>
    <property type="match status" value="1"/>
</dbReference>